<feature type="compositionally biased region" description="Basic and acidic residues" evidence="1">
    <location>
        <begin position="154"/>
        <end position="163"/>
    </location>
</feature>
<feature type="compositionally biased region" description="Basic and acidic residues" evidence="1">
    <location>
        <begin position="13"/>
        <end position="27"/>
    </location>
</feature>
<gene>
    <name evidence="2" type="ORF">EX30DRAFT_398855</name>
</gene>
<accession>A0A4S2MJH1</accession>
<evidence type="ECO:0000256" key="1">
    <source>
        <dbReference type="SAM" id="MobiDB-lite"/>
    </source>
</evidence>
<name>A0A4S2MJH1_9PEZI</name>
<feature type="compositionally biased region" description="Polar residues" evidence="1">
    <location>
        <begin position="51"/>
        <end position="65"/>
    </location>
</feature>
<dbReference type="EMBL" id="ML220161">
    <property type="protein sequence ID" value="TGZ76993.1"/>
    <property type="molecule type" value="Genomic_DNA"/>
</dbReference>
<dbReference type="InParanoid" id="A0A4S2MJH1"/>
<reference evidence="2 3" key="1">
    <citation type="submission" date="2019-04" db="EMBL/GenBank/DDBJ databases">
        <title>Comparative genomics and transcriptomics to analyze fruiting body development in filamentous ascomycetes.</title>
        <authorList>
            <consortium name="DOE Joint Genome Institute"/>
            <person name="Lutkenhaus R."/>
            <person name="Traeger S."/>
            <person name="Breuer J."/>
            <person name="Kuo A."/>
            <person name="Lipzen A."/>
            <person name="Pangilinan J."/>
            <person name="Dilworth D."/>
            <person name="Sandor L."/>
            <person name="Poggeler S."/>
            <person name="Barry K."/>
            <person name="Grigoriev I.V."/>
            <person name="Nowrousian M."/>
        </authorList>
    </citation>
    <scope>NUCLEOTIDE SEQUENCE [LARGE SCALE GENOMIC DNA]</scope>
    <source>
        <strain evidence="2 3">CBS 389.68</strain>
    </source>
</reference>
<keyword evidence="3" id="KW-1185">Reference proteome</keyword>
<sequence length="175" mass="19307">MSRQRPSKLPSLRPRESREHITSAEQRRRMHVYSEDPAGSISTYGGGGDSPSRQTENSSPTSNFTKGLPDTPWKNKQLPKPPGRMSPRLQKSPQSSPPQVKKQEPEIGKAIGTNNNVPISAGVAKLDTSLKDPQKAMLSESKTPVPNFSRPFKKSTESPDQKGTRVLPNKRLGRQ</sequence>
<dbReference type="AlphaFoldDB" id="A0A4S2MJH1"/>
<organism evidence="2 3">
    <name type="scientific">Ascodesmis nigricans</name>
    <dbReference type="NCBI Taxonomy" id="341454"/>
    <lineage>
        <taxon>Eukaryota</taxon>
        <taxon>Fungi</taxon>
        <taxon>Dikarya</taxon>
        <taxon>Ascomycota</taxon>
        <taxon>Pezizomycotina</taxon>
        <taxon>Pezizomycetes</taxon>
        <taxon>Pezizales</taxon>
        <taxon>Ascodesmidaceae</taxon>
        <taxon>Ascodesmis</taxon>
    </lineage>
</organism>
<feature type="region of interest" description="Disordered" evidence="1">
    <location>
        <begin position="1"/>
        <end position="175"/>
    </location>
</feature>
<evidence type="ECO:0000313" key="2">
    <source>
        <dbReference type="EMBL" id="TGZ76993.1"/>
    </source>
</evidence>
<dbReference type="Proteomes" id="UP000298138">
    <property type="component" value="Unassembled WGS sequence"/>
</dbReference>
<feature type="compositionally biased region" description="Polar residues" evidence="1">
    <location>
        <begin position="89"/>
        <end position="98"/>
    </location>
</feature>
<evidence type="ECO:0000313" key="3">
    <source>
        <dbReference type="Proteomes" id="UP000298138"/>
    </source>
</evidence>
<proteinExistence type="predicted"/>
<protein>
    <submittedName>
        <fullName evidence="2">Uncharacterized protein</fullName>
    </submittedName>
</protein>